<evidence type="ECO:0000256" key="1">
    <source>
        <dbReference type="SAM" id="Phobius"/>
    </source>
</evidence>
<dbReference type="STRING" id="270498.CHK_1493"/>
<keyword evidence="1" id="KW-0472">Membrane</keyword>
<keyword evidence="3" id="KW-1185">Reference proteome</keyword>
<comment type="caution">
    <text evidence="2">The sequence shown here is derived from an EMBL/GenBank/DDBJ whole genome shotgun (WGS) entry which is preliminary data.</text>
</comment>
<accession>A0A0M2NJG3</accession>
<dbReference type="PIRSF" id="PIRSF027391">
    <property type="entry name" value="Hpre_diP_synt_I"/>
    <property type="match status" value="1"/>
</dbReference>
<keyword evidence="1" id="KW-0812">Transmembrane</keyword>
<feature type="transmembrane region" description="Helical" evidence="1">
    <location>
        <begin position="141"/>
        <end position="161"/>
    </location>
</feature>
<feature type="transmembrane region" description="Helical" evidence="1">
    <location>
        <begin position="47"/>
        <end position="69"/>
    </location>
</feature>
<dbReference type="EMBL" id="LAYJ01000088">
    <property type="protein sequence ID" value="KKI51106.1"/>
    <property type="molecule type" value="Genomic_DNA"/>
</dbReference>
<evidence type="ECO:0000313" key="2">
    <source>
        <dbReference type="EMBL" id="KKI51106.1"/>
    </source>
</evidence>
<protein>
    <submittedName>
        <fullName evidence="2">Heptaprenyl diphosphate synthase component I</fullName>
        <ecNumber evidence="2">2.5.1.30</ecNumber>
    </submittedName>
</protein>
<feature type="transmembrane region" description="Helical" evidence="1">
    <location>
        <begin position="81"/>
        <end position="102"/>
    </location>
</feature>
<dbReference type="Pfam" id="PF07456">
    <property type="entry name" value="Hpre_diP_synt_I"/>
    <property type="match status" value="1"/>
</dbReference>
<dbReference type="OrthoDB" id="9799095at2"/>
<dbReference type="InterPro" id="IPR010898">
    <property type="entry name" value="Hpre_diP_synth_I"/>
</dbReference>
<dbReference type="AlphaFoldDB" id="A0A0M2NJG3"/>
<keyword evidence="1" id="KW-1133">Transmembrane helix</keyword>
<dbReference type="InterPro" id="IPR014535">
    <property type="entry name" value="Hpre_diP_synt_I"/>
</dbReference>
<name>A0A0M2NJG3_9FIRM</name>
<dbReference type="Gene3D" id="1.10.1760.20">
    <property type="match status" value="1"/>
</dbReference>
<sequence length="173" mass="18158">MQLQDNRSATSKFVLSAVLCGIALALSLIDAAVSSLLPLPGFKLGLANVVSLFALIYLGGGYATLICVVRCLLTALLSGNITMLFFSLGGGLVSLLVMFLFLKRLSLIKVSVLGGITHNLMQLLAAALLTATPQVSYYLPFLLLTGAVCGFFIGILTSLVLNRVKSPYGSGTK</sequence>
<gene>
    <name evidence="2" type="ORF">CHK_1493</name>
</gene>
<proteinExistence type="predicted"/>
<keyword evidence="2" id="KW-0808">Transferase</keyword>
<dbReference type="GO" id="GO:0000010">
    <property type="term" value="F:heptaprenyl diphosphate synthase activity"/>
    <property type="evidence" value="ECO:0007669"/>
    <property type="project" value="UniProtKB-EC"/>
</dbReference>
<dbReference type="Proteomes" id="UP000034076">
    <property type="component" value="Unassembled WGS sequence"/>
</dbReference>
<reference evidence="2 3" key="1">
    <citation type="submission" date="2015-04" db="EMBL/GenBank/DDBJ databases">
        <title>Draft genome sequence of bacteremic isolate Catabacter hongkongensis type strain HKU16T.</title>
        <authorList>
            <person name="Lau S.K."/>
            <person name="Teng J.L."/>
            <person name="Huang Y."/>
            <person name="Curreem S.O."/>
            <person name="Tsui S.K."/>
            <person name="Woo P.C."/>
        </authorList>
    </citation>
    <scope>NUCLEOTIDE SEQUENCE [LARGE SCALE GENOMIC DNA]</scope>
    <source>
        <strain evidence="2 3">HKU16</strain>
    </source>
</reference>
<organism evidence="2 3">
    <name type="scientific">Christensenella hongkongensis</name>
    <dbReference type="NCBI Taxonomy" id="270498"/>
    <lineage>
        <taxon>Bacteria</taxon>
        <taxon>Bacillati</taxon>
        <taxon>Bacillota</taxon>
        <taxon>Clostridia</taxon>
        <taxon>Christensenellales</taxon>
        <taxon>Christensenellaceae</taxon>
        <taxon>Christensenella</taxon>
    </lineage>
</organism>
<evidence type="ECO:0000313" key="3">
    <source>
        <dbReference type="Proteomes" id="UP000034076"/>
    </source>
</evidence>
<feature type="transmembrane region" description="Helical" evidence="1">
    <location>
        <begin position="108"/>
        <end position="129"/>
    </location>
</feature>
<dbReference type="EC" id="2.5.1.30" evidence="2"/>
<dbReference type="RefSeq" id="WP_046443356.1">
    <property type="nucleotide sequence ID" value="NZ_LAYJ01000088.1"/>
</dbReference>